<feature type="transmembrane region" description="Helical" evidence="1">
    <location>
        <begin position="395"/>
        <end position="420"/>
    </location>
</feature>
<feature type="transmembrane region" description="Helical" evidence="1">
    <location>
        <begin position="279"/>
        <end position="298"/>
    </location>
</feature>
<organism evidence="2 3">
    <name type="scientific">Cyclobacterium marinum (strain ATCC 25205 / DSM 745 / LMG 13164 / NCIMB 1802)</name>
    <name type="common">Flectobacillus marinus</name>
    <dbReference type="NCBI Taxonomy" id="880070"/>
    <lineage>
        <taxon>Bacteria</taxon>
        <taxon>Pseudomonadati</taxon>
        <taxon>Bacteroidota</taxon>
        <taxon>Cytophagia</taxon>
        <taxon>Cytophagales</taxon>
        <taxon>Cyclobacteriaceae</taxon>
        <taxon>Cyclobacterium</taxon>
    </lineage>
</organism>
<proteinExistence type="predicted"/>
<feature type="transmembrane region" description="Helical" evidence="1">
    <location>
        <begin position="310"/>
        <end position="329"/>
    </location>
</feature>
<dbReference type="PANTHER" id="PTHR34289:SF8">
    <property type="entry name" value="DUF819 DOMAIN-CONTAINING PROTEIN"/>
    <property type="match status" value="1"/>
</dbReference>
<dbReference type="eggNOG" id="COG5505">
    <property type="taxonomic scope" value="Bacteria"/>
</dbReference>
<feature type="transmembrane region" description="Helical" evidence="1">
    <location>
        <begin position="74"/>
        <end position="94"/>
    </location>
</feature>
<protein>
    <recommendedName>
        <fullName evidence="4">DUF819 family protein</fullName>
    </recommendedName>
</protein>
<dbReference type="AlphaFoldDB" id="G0J5A4"/>
<evidence type="ECO:0000313" key="2">
    <source>
        <dbReference type="EMBL" id="AEL26788.1"/>
    </source>
</evidence>
<keyword evidence="1" id="KW-1133">Transmembrane helix</keyword>
<dbReference type="Pfam" id="PF05684">
    <property type="entry name" value="DUF819"/>
    <property type="match status" value="1"/>
</dbReference>
<keyword evidence="1" id="KW-0472">Membrane</keyword>
<keyword evidence="3" id="KW-1185">Reference proteome</keyword>
<dbReference type="EMBL" id="CP002955">
    <property type="protein sequence ID" value="AEL26788.1"/>
    <property type="molecule type" value="Genomic_DNA"/>
</dbReference>
<reference evidence="3" key="1">
    <citation type="submission" date="2011-07" db="EMBL/GenBank/DDBJ databases">
        <title>The complete genome of Cyclobacterium marinum DSM 745.</title>
        <authorList>
            <person name="Lucas S."/>
            <person name="Han J."/>
            <person name="Lapidus A."/>
            <person name="Bruce D."/>
            <person name="Goodwin L."/>
            <person name="Pitluck S."/>
            <person name="Peters L."/>
            <person name="Kyrpides N."/>
            <person name="Mavromatis K."/>
            <person name="Ivanova N."/>
            <person name="Ovchinnikova G."/>
            <person name="Chertkov O."/>
            <person name="Detter J.C."/>
            <person name="Tapia R."/>
            <person name="Han C."/>
            <person name="Land M."/>
            <person name="Hauser L."/>
            <person name="Markowitz V."/>
            <person name="Cheng J.-F."/>
            <person name="Hugenholtz P."/>
            <person name="Woyke T."/>
            <person name="Wu D."/>
            <person name="Tindall B."/>
            <person name="Schuetze A."/>
            <person name="Brambilla E."/>
            <person name="Klenk H.-P."/>
            <person name="Eisen J.A."/>
        </authorList>
    </citation>
    <scope>NUCLEOTIDE SEQUENCE [LARGE SCALE GENOMIC DNA]</scope>
    <source>
        <strain evidence="3">ATCC 25205 / DSM 745 / LMG 13164 / NCIMB 1802</strain>
    </source>
</reference>
<evidence type="ECO:0000256" key="1">
    <source>
        <dbReference type="SAM" id="Phobius"/>
    </source>
</evidence>
<accession>G0J5A4</accession>
<dbReference type="HOGENOM" id="CLU_034724_1_0_10"/>
<dbReference type="PRINTS" id="PR00173">
    <property type="entry name" value="EDTRNSPORT"/>
</dbReference>
<name>G0J5A4_CYCMS</name>
<feature type="transmembrane region" description="Helical" evidence="1">
    <location>
        <begin position="106"/>
        <end position="132"/>
    </location>
</feature>
<gene>
    <name evidence="2" type="ordered locus">Cycma_3060</name>
</gene>
<keyword evidence="1" id="KW-0812">Transmembrane</keyword>
<feature type="transmembrane region" description="Helical" evidence="1">
    <location>
        <begin position="175"/>
        <end position="199"/>
    </location>
</feature>
<feature type="transmembrane region" description="Helical" evidence="1">
    <location>
        <begin position="12"/>
        <end position="32"/>
    </location>
</feature>
<dbReference type="InterPro" id="IPR008537">
    <property type="entry name" value="DUF819"/>
</dbReference>
<dbReference type="Proteomes" id="UP000001635">
    <property type="component" value="Chromosome"/>
</dbReference>
<dbReference type="PANTHER" id="PTHR34289">
    <property type="entry name" value="PROTEIN, PUTATIVE (DUF819)-RELATED"/>
    <property type="match status" value="1"/>
</dbReference>
<dbReference type="STRING" id="880070.Cycma_3060"/>
<evidence type="ECO:0008006" key="4">
    <source>
        <dbReference type="Google" id="ProtNLM"/>
    </source>
</evidence>
<feature type="transmembrane region" description="Helical" evidence="1">
    <location>
        <begin position="362"/>
        <end position="383"/>
    </location>
</feature>
<dbReference type="KEGG" id="cmr:Cycma_3060"/>
<feature type="transmembrane region" description="Helical" evidence="1">
    <location>
        <begin position="241"/>
        <end position="259"/>
    </location>
</feature>
<feature type="transmembrane region" description="Helical" evidence="1">
    <location>
        <begin position="335"/>
        <end position="355"/>
    </location>
</feature>
<feature type="transmembrane region" description="Helical" evidence="1">
    <location>
        <begin position="44"/>
        <end position="68"/>
    </location>
</feature>
<evidence type="ECO:0000313" key="3">
    <source>
        <dbReference type="Proteomes" id="UP000001635"/>
    </source>
</evidence>
<sequence>MERNQINVESALITNDAVVFGLLMGVLGLVFYTSASAHPVFKAIYRVVPVVLLCYFLPALFNTIGLISGNDSQLYFVASRYLLPTSLVLLTLSIDLKSIAKLGPKALIMFLTGTFGIVIGGPVSLFLVAQFFPEVLGGTGADETWRGLATIAGSWIGGSANQTAMLELFGASPMLFSQMIAVDVIVANLWMAFLLYWAGNPGFFDKILKADTSAITALKKKVEIQQKNNVKIPNLSDAMTILGLGFFITGCSHFFGTYLGDFIGENYPELKPYSLDSRFFWLVILATTGGLILSFTRWRKLENVGASRMGSVLLYVLVATIGMQMDLAAVLDNPVYFLVGIIWMGFHILFMLIVAFIIKAPFFYVAIGSQANVGGAASAPIVASAFHPALAPVGVLLAVLGYGVGTYGAYICGILLQLAFGG</sequence>